<name>A0A507DVJ1_9FUNG</name>
<dbReference type="SUPFAM" id="SSF161060">
    <property type="entry name" value="ATP synthase B chain-like"/>
    <property type="match status" value="1"/>
</dbReference>
<dbReference type="AlphaFoldDB" id="A0A507DVJ1"/>
<dbReference type="Gene3D" id="1.20.5.2210">
    <property type="match status" value="1"/>
</dbReference>
<keyword evidence="1 8" id="KW-0813">Transport</keyword>
<keyword evidence="11" id="KW-1185">Reference proteome</keyword>
<gene>
    <name evidence="10" type="ORF">PhCBS80983_g05421</name>
</gene>
<comment type="similarity">
    <text evidence="8">Belongs to the eukaryotic ATPase B chain family.</text>
</comment>
<evidence type="ECO:0000256" key="9">
    <source>
        <dbReference type="SAM" id="Coils"/>
    </source>
</evidence>
<dbReference type="InterPro" id="IPR013837">
    <property type="entry name" value="ATP_synth_F0_suB"/>
</dbReference>
<comment type="function">
    <text evidence="8">Subunit b, of the mitochondrial membrane ATP synthase complex (F(1)F(0) ATP synthase or Complex V) that produces ATP from ADP in the presence of a proton gradient across the membrane which is generated by electron transport complexes of the respiratory chain. ATP synthase complex consist of a soluble F(1) head domain - the catalytic core - and a membrane F(1) domain - the membrane proton channel. These two domains are linked by a central stalk rotating inside the F(1) region and a stationary peripheral stalk. During catalysis, ATP synthesis in the catalytic domain of F(1) is coupled via a rotary mechanism of the central stalk subunits to proton translocation. In vivo, can only synthesize ATP although its ATP hydrolase activity can be activated artificially in vitro. Part of the complex F(0) domain. Part of the complex F(0) domain and the peripheric stalk, which acts as a stator to hold the catalytic alpha(3)beta(3) subcomplex and subunit a/ATP6 static relative to the rotary elements.</text>
</comment>
<dbReference type="InterPro" id="IPR008688">
    <property type="entry name" value="ATP_synth_Bsub_B/MI25"/>
</dbReference>
<sequence>MASRLISTKTAQALRQSLAPSASRQIAAGFAAARLQQRTQMSTAPQRVEPKVAAESLIKLFPGDGLAAKSGSVLVTASIAAFLISKEIYLVDGEVFEMACIFGAYYLWFSGGKDGAVEYFNDKKATIKRVLEQARGDHKAVVQERIQHIGKMSDIVDVTNGLFEMSKEIAKLEAEAYELKQRVSFTQQTKSILDAWVRHETAVRESQQKDLAASVINKVKEILANEKTQRDILNQSLAEIERLAASAPKSA</sequence>
<dbReference type="GO" id="GO:0046933">
    <property type="term" value="F:proton-transporting ATP synthase activity, rotational mechanism"/>
    <property type="evidence" value="ECO:0007669"/>
    <property type="project" value="TreeGrafter"/>
</dbReference>
<evidence type="ECO:0000256" key="1">
    <source>
        <dbReference type="ARBA" id="ARBA00022448"/>
    </source>
</evidence>
<evidence type="ECO:0000256" key="8">
    <source>
        <dbReference type="RuleBase" id="RU368017"/>
    </source>
</evidence>
<evidence type="ECO:0000313" key="11">
    <source>
        <dbReference type="Proteomes" id="UP000318582"/>
    </source>
</evidence>
<comment type="subunit">
    <text evidence="8">F-type ATPases have 2 components, CF(1) - the catalytic core - and CF(0) - the membrane proton channel. In yeast, the dimeric form of ATP synthase consists of 17 polypeptides: alpha, beta, gamma, delta, epsilon, 4 (B), 5 (OSCP), 6 (A), 8, 9 (C), d, E (Tim11), f, g, h, i/j and k.</text>
</comment>
<comment type="subcellular location">
    <subcellularLocation>
        <location evidence="8">Mitochondrion</location>
    </subcellularLocation>
    <subcellularLocation>
        <location evidence="8">Mitochondrion inner membrane</location>
    </subcellularLocation>
</comment>
<reference evidence="10 11" key="1">
    <citation type="journal article" date="2019" name="Sci. Rep.">
        <title>Comparative genomics of chytrid fungi reveal insights into the obligate biotrophic and pathogenic lifestyle of Synchytrium endobioticum.</title>
        <authorList>
            <person name="van de Vossenberg B.T.L.H."/>
            <person name="Warris S."/>
            <person name="Nguyen H.D.T."/>
            <person name="van Gent-Pelzer M.P.E."/>
            <person name="Joly D.L."/>
            <person name="van de Geest H.C."/>
            <person name="Bonants P.J.M."/>
            <person name="Smith D.S."/>
            <person name="Levesque C.A."/>
            <person name="van der Lee T.A.J."/>
        </authorList>
    </citation>
    <scope>NUCLEOTIDE SEQUENCE [LARGE SCALE GENOMIC DNA]</scope>
    <source>
        <strain evidence="10 11">CBS 809.83</strain>
    </source>
</reference>
<comment type="caution">
    <text evidence="10">The sequence shown here is derived from an EMBL/GenBank/DDBJ whole genome shotgun (WGS) entry which is preliminary data.</text>
</comment>
<dbReference type="PANTHER" id="PTHR12733:SF3">
    <property type="entry name" value="ATP SYNTHASE F(0) COMPLEX SUBUNIT B1, MITOCHONDRIAL"/>
    <property type="match status" value="1"/>
</dbReference>
<evidence type="ECO:0000256" key="5">
    <source>
        <dbReference type="ARBA" id="ARBA00023065"/>
    </source>
</evidence>
<proteinExistence type="inferred from homology"/>
<evidence type="ECO:0000256" key="3">
    <source>
        <dbReference type="ARBA" id="ARBA00022781"/>
    </source>
</evidence>
<keyword evidence="6 8" id="KW-0496">Mitochondrion</keyword>
<dbReference type="Proteomes" id="UP000318582">
    <property type="component" value="Unassembled WGS sequence"/>
</dbReference>
<protein>
    <recommendedName>
        <fullName evidence="8">ATP synthase subunit 4</fullName>
    </recommendedName>
</protein>
<keyword evidence="7 8" id="KW-0472">Membrane</keyword>
<evidence type="ECO:0000256" key="6">
    <source>
        <dbReference type="ARBA" id="ARBA00023128"/>
    </source>
</evidence>
<keyword evidence="3 8" id="KW-0375">Hydrogen ion transport</keyword>
<keyword evidence="9" id="KW-0175">Coiled coil</keyword>
<dbReference type="STRING" id="109895.A0A507DVJ1"/>
<accession>A0A507DVJ1</accession>
<dbReference type="Pfam" id="PF05405">
    <property type="entry name" value="Mt_ATP-synt_B"/>
    <property type="match status" value="1"/>
</dbReference>
<dbReference type="GO" id="GO:0045259">
    <property type="term" value="C:proton-transporting ATP synthase complex"/>
    <property type="evidence" value="ECO:0007669"/>
    <property type="project" value="UniProtKB-KW"/>
</dbReference>
<organism evidence="10 11">
    <name type="scientific">Powellomyces hirtus</name>
    <dbReference type="NCBI Taxonomy" id="109895"/>
    <lineage>
        <taxon>Eukaryota</taxon>
        <taxon>Fungi</taxon>
        <taxon>Fungi incertae sedis</taxon>
        <taxon>Chytridiomycota</taxon>
        <taxon>Chytridiomycota incertae sedis</taxon>
        <taxon>Chytridiomycetes</taxon>
        <taxon>Spizellomycetales</taxon>
        <taxon>Powellomycetaceae</taxon>
        <taxon>Powellomyces</taxon>
    </lineage>
</organism>
<keyword evidence="2 8" id="KW-0138">CF(0)</keyword>
<dbReference type="PANTHER" id="PTHR12733">
    <property type="entry name" value="MITOCHONDRIAL ATP SYNTHASE B CHAIN"/>
    <property type="match status" value="1"/>
</dbReference>
<dbReference type="EMBL" id="QEAQ01000115">
    <property type="protein sequence ID" value="TPX55312.1"/>
    <property type="molecule type" value="Genomic_DNA"/>
</dbReference>
<evidence type="ECO:0000256" key="7">
    <source>
        <dbReference type="ARBA" id="ARBA00023136"/>
    </source>
</evidence>
<evidence type="ECO:0000256" key="4">
    <source>
        <dbReference type="ARBA" id="ARBA00022792"/>
    </source>
</evidence>
<keyword evidence="4 8" id="KW-0999">Mitochondrion inner membrane</keyword>
<keyword evidence="5 8" id="KW-0406">Ion transport</keyword>
<dbReference type="GO" id="GO:0005743">
    <property type="term" value="C:mitochondrial inner membrane"/>
    <property type="evidence" value="ECO:0007669"/>
    <property type="project" value="UniProtKB-SubCell"/>
</dbReference>
<feature type="coiled-coil region" evidence="9">
    <location>
        <begin position="162"/>
        <end position="189"/>
    </location>
</feature>
<evidence type="ECO:0000313" key="10">
    <source>
        <dbReference type="EMBL" id="TPX55312.1"/>
    </source>
</evidence>
<evidence type="ECO:0000256" key="2">
    <source>
        <dbReference type="ARBA" id="ARBA00022547"/>
    </source>
</evidence>